<dbReference type="EMBL" id="FNXF01000025">
    <property type="protein sequence ID" value="SEI12655.1"/>
    <property type="molecule type" value="Genomic_DNA"/>
</dbReference>
<dbReference type="PANTHER" id="PTHR31630:SF6">
    <property type="entry name" value="PHYTANOYL-COA DIOXYGENASE-RELATED"/>
    <property type="match status" value="1"/>
</dbReference>
<dbReference type="OrthoDB" id="1157001at2"/>
<dbReference type="Proteomes" id="UP000199371">
    <property type="component" value="Unassembled WGS sequence"/>
</dbReference>
<proteinExistence type="predicted"/>
<dbReference type="RefSeq" id="WP_092796952.1">
    <property type="nucleotide sequence ID" value="NZ_FNXF01000025.1"/>
</dbReference>
<reference evidence="3" key="1">
    <citation type="submission" date="2016-10" db="EMBL/GenBank/DDBJ databases">
        <authorList>
            <person name="Varghese N."/>
            <person name="Submissions S."/>
        </authorList>
    </citation>
    <scope>NUCLEOTIDE SEQUENCE [LARGE SCALE GENOMIC DNA]</scope>
    <source>
        <strain evidence="3">DSM 17616</strain>
    </source>
</reference>
<evidence type="ECO:0000313" key="2">
    <source>
        <dbReference type="EMBL" id="SEI12655.1"/>
    </source>
</evidence>
<gene>
    <name evidence="2" type="ORF">SAMN05660691_03985</name>
</gene>
<dbReference type="SUPFAM" id="SSF53335">
    <property type="entry name" value="S-adenosyl-L-methionine-dependent methyltransferases"/>
    <property type="match status" value="1"/>
</dbReference>
<feature type="domain" description="Methyltransferase" evidence="1">
    <location>
        <begin position="122"/>
        <end position="216"/>
    </location>
</feature>
<evidence type="ECO:0000313" key="3">
    <source>
        <dbReference type="Proteomes" id="UP000199371"/>
    </source>
</evidence>
<keyword evidence="2" id="KW-0489">Methyltransferase</keyword>
<keyword evidence="2" id="KW-0808">Transferase</keyword>
<accession>A0A1H6NKC7</accession>
<evidence type="ECO:0000259" key="1">
    <source>
        <dbReference type="Pfam" id="PF13649"/>
    </source>
</evidence>
<dbReference type="Gene3D" id="2.60.120.620">
    <property type="entry name" value="q2cbj1_9rhob like domain"/>
    <property type="match status" value="1"/>
</dbReference>
<dbReference type="GO" id="GO:0016706">
    <property type="term" value="F:2-oxoglutarate-dependent dioxygenase activity"/>
    <property type="evidence" value="ECO:0007669"/>
    <property type="project" value="UniProtKB-ARBA"/>
</dbReference>
<organism evidence="2 3">
    <name type="scientific">Rheinheimera pacifica</name>
    <dbReference type="NCBI Taxonomy" id="173990"/>
    <lineage>
        <taxon>Bacteria</taxon>
        <taxon>Pseudomonadati</taxon>
        <taxon>Pseudomonadota</taxon>
        <taxon>Gammaproteobacteria</taxon>
        <taxon>Chromatiales</taxon>
        <taxon>Chromatiaceae</taxon>
        <taxon>Rheinheimera</taxon>
    </lineage>
</organism>
<dbReference type="Pfam" id="PF13649">
    <property type="entry name" value="Methyltransf_25"/>
    <property type="match status" value="1"/>
</dbReference>
<dbReference type="InterPro" id="IPR029063">
    <property type="entry name" value="SAM-dependent_MTases_sf"/>
</dbReference>
<dbReference type="InterPro" id="IPR008775">
    <property type="entry name" value="Phytyl_CoA_dOase-like"/>
</dbReference>
<dbReference type="SUPFAM" id="SSF51197">
    <property type="entry name" value="Clavaminate synthase-like"/>
    <property type="match status" value="1"/>
</dbReference>
<sequence length="659" mass="75460">MLPVSPHNTLHTAELVSFAKAILQADSAGVAKQLLDPVLHGLCQLTELELHPAIFRDTEATDTANGKAVSPITAAQCAEDPERSRVFMQGLYQAITDRVSRYNTAENSRPVQLLYAGTGPFGWLLLPLLPLFSPAQLQVTLLDIHPQSMHRLTMLLQHFNVADRIAMQVVADATQWQPLPEQRFDLILSETMKHMLQQEPQVAIFSHLQQFLAPDGDLIPQQIILSAALRWAQQQHRLGEIFSLNRRSATRLAAGDTQLLQAQFTLPDFEAGPVDLALDTEIVIYSEHRLQQNQCQLTLTQYKKALYPEPGSVLYCNYVQGTYPDWHINITRLQQTLAPSDDLRAGGIFHLYRLWQKNQQSGSHQRQENTHEQEWSLDKAVLDLCGIGLEPGMQQLHRHQRLSELLNWINTWQLSEDDKQHINQRLQQLLRQQHDTELPQVLSAEQLAFWQQQGYLVIPNVLSAEQCAQSRDVIWQYLEADPEKPDTWYNFSEKAQKIMLQIYRHPVLDNNRQTPLLRQIFEQLWQRTDLAMSTDRVSFNPPQTPLWQFPGPDMHWDVMLKSPVPFGTQGLIYLTDTTEQQGAFCCVPGFHLQIDNWINAQNKTEFEMQQQDWSAWPVKAIAAKAGDLIIWHQALPHGASVNRAAKPRMVQYVNTYPLQ</sequence>
<dbReference type="STRING" id="173990.SAMN05660691_03985"/>
<dbReference type="PANTHER" id="PTHR31630">
    <property type="entry name" value="PHYTANOYL-COA DIOXYGENASE-RELATED-RELATED"/>
    <property type="match status" value="1"/>
</dbReference>
<dbReference type="GO" id="GO:0032259">
    <property type="term" value="P:methylation"/>
    <property type="evidence" value="ECO:0007669"/>
    <property type="project" value="UniProtKB-KW"/>
</dbReference>
<name>A0A1H6NKC7_9GAMM</name>
<dbReference type="GO" id="GO:0008168">
    <property type="term" value="F:methyltransferase activity"/>
    <property type="evidence" value="ECO:0007669"/>
    <property type="project" value="UniProtKB-KW"/>
</dbReference>
<dbReference type="AlphaFoldDB" id="A0A1H6NKC7"/>
<dbReference type="Pfam" id="PF05721">
    <property type="entry name" value="PhyH"/>
    <property type="match status" value="1"/>
</dbReference>
<dbReference type="InterPro" id="IPR041698">
    <property type="entry name" value="Methyltransf_25"/>
</dbReference>
<protein>
    <submittedName>
        <fullName evidence="2">Methyltransferase domain-containing protein</fullName>
    </submittedName>
</protein>
<dbReference type="Gene3D" id="3.40.50.150">
    <property type="entry name" value="Vaccinia Virus protein VP39"/>
    <property type="match status" value="1"/>
</dbReference>
<keyword evidence="3" id="KW-1185">Reference proteome</keyword>